<dbReference type="KEGG" id="halh:HTSR_1591"/>
<feature type="transmembrane region" description="Helical" evidence="7">
    <location>
        <begin position="272"/>
        <end position="297"/>
    </location>
</feature>
<dbReference type="GO" id="GO:0009245">
    <property type="term" value="P:lipid A biosynthetic process"/>
    <property type="evidence" value="ECO:0007669"/>
    <property type="project" value="TreeGrafter"/>
</dbReference>
<keyword evidence="4 7" id="KW-0472">Membrane</keyword>
<dbReference type="SUPFAM" id="SSF56300">
    <property type="entry name" value="Metallo-dependent phosphatases"/>
    <property type="match status" value="1"/>
</dbReference>
<evidence type="ECO:0000313" key="12">
    <source>
        <dbReference type="Proteomes" id="UP000186165"/>
    </source>
</evidence>
<dbReference type="PANTHER" id="PTHR34990">
    <property type="entry name" value="UDP-2,3-DIACYLGLUCOSAMINE HYDROLASE-RELATED"/>
    <property type="match status" value="1"/>
</dbReference>
<dbReference type="Pfam" id="PF00149">
    <property type="entry name" value="Metallophos"/>
    <property type="match status" value="1"/>
</dbReference>
<evidence type="ECO:0000259" key="8">
    <source>
        <dbReference type="Pfam" id="PF00149"/>
    </source>
</evidence>
<keyword evidence="1" id="KW-1003">Cell membrane</keyword>
<dbReference type="GO" id="GO:0046872">
    <property type="term" value="F:metal ion binding"/>
    <property type="evidence" value="ECO:0007669"/>
    <property type="project" value="UniProtKB-KW"/>
</dbReference>
<evidence type="ECO:0000313" key="11">
    <source>
        <dbReference type="Proteomes" id="UP000185608"/>
    </source>
</evidence>
<dbReference type="KEGG" id="hhsr:HSR6_1660"/>
<dbReference type="InterPro" id="IPR004843">
    <property type="entry name" value="Calcineurin-like_PHP"/>
</dbReference>
<dbReference type="GO" id="GO:0008758">
    <property type="term" value="F:UDP-2,3-diacylglucosamine hydrolase activity"/>
    <property type="evidence" value="ECO:0007669"/>
    <property type="project" value="TreeGrafter"/>
</dbReference>
<proteinExistence type="predicted"/>
<dbReference type="InterPro" id="IPR029052">
    <property type="entry name" value="Metallo-depent_PP-like"/>
</dbReference>
<evidence type="ECO:0000256" key="6">
    <source>
        <dbReference type="SAM" id="MobiDB-lite"/>
    </source>
</evidence>
<organism evidence="9 11">
    <name type="scientific">Halodesulfurarchaeum formicicum</name>
    <dbReference type="NCBI Taxonomy" id="1873524"/>
    <lineage>
        <taxon>Archaea</taxon>
        <taxon>Methanobacteriati</taxon>
        <taxon>Methanobacteriota</taxon>
        <taxon>Stenosarchaea group</taxon>
        <taxon>Halobacteria</taxon>
        <taxon>Halobacteriales</taxon>
        <taxon>Halobacteriaceae</taxon>
        <taxon>Halodesulfurarchaeum</taxon>
    </lineage>
</organism>
<gene>
    <name evidence="10" type="ORF">HSR6_1660</name>
    <name evidence="9" type="ORF">HTSR_1591</name>
</gene>
<dbReference type="AlphaFoldDB" id="A0A1D8S601"/>
<keyword evidence="7" id="KW-1133">Transmembrane helix</keyword>
<keyword evidence="2" id="KW-0997">Cell inner membrane</keyword>
<accession>A0A1J1AE88</accession>
<dbReference type="EMBL" id="CP016070">
    <property type="protein sequence ID" value="AOW80763.1"/>
    <property type="molecule type" value="Genomic_DNA"/>
</dbReference>
<reference evidence="10" key="3">
    <citation type="journal article" date="2017" name="ISME J.">
        <title>Discovery of anaerobic lithoheterotrophic haloarchaea, ubiquitous in hypersaline habitats.</title>
        <authorList>
            <person name="Sorokin D.Y."/>
            <person name="Messina E."/>
            <person name="Smedile F."/>
            <person name="Roman P."/>
            <person name="Damste J.S.S."/>
            <person name="Ciordia S."/>
            <person name="Mena M.C."/>
            <person name="Ferrer M."/>
            <person name="Golyshin P.N."/>
            <person name="Kublanov I.V."/>
            <person name="Samarov N.I."/>
            <person name="Toshchakov S.V."/>
            <person name="La Cono V."/>
            <person name="Yakimov M.M."/>
        </authorList>
    </citation>
    <scope>NUCLEOTIDE SEQUENCE</scope>
    <source>
        <strain evidence="10">HSR6</strain>
    </source>
</reference>
<sequence>MRSRLQVETMGAEAEDRVYYVISDLHIGGDEQLEAVEFLPELLAFLDRLAHTEENAELIINGDAFGLWEFTEIEGIEKFEALEERYPTLFEQLRETGANIPITLVPGNHDHELAAHEAYVERFAAYNVDLVVEQSIERVVGETRIHFEHGHQQDPNNRIEDWGNPHASPLGYYFNTLVTSRAGRLSDRGRFNWLKDVQAVTPTERIPAWLISKYFYREMNPLIRYALVPFLLLFNISAVLAVLAGLDLVGIWSWPVEWTTTALGQLGTAGTAIWFLLAVNVAVAGLLLLVGIPLYFLRRDVRQTVNRFGVFETDLTVNTVEPYEDAARAVFEAKPDTRIFCYGHTHRPSIRPVEDGLLVNTGTWLKRLHRREGVIGILPSVFYPTYQLSAVRIAAEPEGVSVEFEPIQKPNPTPEELTRTERFVTLGREPDPDLPDRAVLRTEQSRRE</sequence>
<evidence type="ECO:0000313" key="10">
    <source>
        <dbReference type="EMBL" id="APE96099.1"/>
    </source>
</evidence>
<dbReference type="InterPro" id="IPR043461">
    <property type="entry name" value="LpxH-like"/>
</dbReference>
<evidence type="ECO:0000256" key="3">
    <source>
        <dbReference type="ARBA" id="ARBA00022723"/>
    </source>
</evidence>
<feature type="transmembrane region" description="Helical" evidence="7">
    <location>
        <begin position="222"/>
        <end position="252"/>
    </location>
</feature>
<reference evidence="9 11" key="1">
    <citation type="submission" date="2016-06" db="EMBL/GenBank/DDBJ databases">
        <title>Discovery of anaerobic lithoheterotrophic haloarchaeon capable of sulfur respiration by hydrogen and formate.</title>
        <authorList>
            <person name="Sorokin D.Y."/>
            <person name="Kublanov I.V."/>
            <person name="Roman P."/>
            <person name="Sinninghe Damste J.S."/>
            <person name="Golyshin P.N."/>
            <person name="Rojo D."/>
            <person name="Ciordia S."/>
            <person name="Mena Md.C."/>
            <person name="Ferrer M."/>
            <person name="Smedile F."/>
            <person name="Messina E."/>
            <person name="La Cono V."/>
            <person name="Yakimov M.M."/>
        </authorList>
    </citation>
    <scope>NUCLEOTIDE SEQUENCE [LARGE SCALE GENOMIC DNA]</scope>
    <source>
        <strain evidence="9 11">HTSR1</strain>
    </source>
</reference>
<evidence type="ECO:0000256" key="1">
    <source>
        <dbReference type="ARBA" id="ARBA00022475"/>
    </source>
</evidence>
<keyword evidence="3" id="KW-0479">Metal-binding</keyword>
<dbReference type="Gene3D" id="3.60.21.10">
    <property type="match status" value="2"/>
</dbReference>
<feature type="domain" description="Calcineurin-like phosphoesterase" evidence="8">
    <location>
        <begin position="20"/>
        <end position="163"/>
    </location>
</feature>
<feature type="region of interest" description="Disordered" evidence="6">
    <location>
        <begin position="425"/>
        <end position="448"/>
    </location>
</feature>
<keyword evidence="5" id="KW-0464">Manganese</keyword>
<dbReference type="PANTHER" id="PTHR34990:SF2">
    <property type="entry name" value="BLL8164 PROTEIN"/>
    <property type="match status" value="1"/>
</dbReference>
<dbReference type="GO" id="GO:0016020">
    <property type="term" value="C:membrane"/>
    <property type="evidence" value="ECO:0007669"/>
    <property type="project" value="GOC"/>
</dbReference>
<reference evidence="12" key="2">
    <citation type="submission" date="2016-08" db="EMBL/GenBank/DDBJ databases">
        <title>Discovery of first anaerobic lithoheterotrophic haloarchae widely represented in hypersaline habitats.</title>
        <authorList>
            <person name="Sorokin D.Y."/>
            <person name="Kublanov I.V."/>
            <person name="Roman P."/>
            <person name="Sinninghe Damste J.S."/>
            <person name="Golyshin P.N."/>
            <person name="Rojo D."/>
            <person name="Ciordia S."/>
            <person name="Mena Md.C."/>
            <person name="Ferrer M."/>
            <person name="Smedile F."/>
            <person name="Messina E."/>
            <person name="La Cono V."/>
            <person name="Yakimov M.M."/>
        </authorList>
    </citation>
    <scope>NUCLEOTIDE SEQUENCE [LARGE SCALE GENOMIC DNA]</scope>
    <source>
        <strain evidence="12">HSR6</strain>
    </source>
</reference>
<dbReference type="PATRIC" id="fig|1855411.3.peg.1595"/>
<keyword evidence="12" id="KW-1185">Reference proteome</keyword>
<evidence type="ECO:0000256" key="2">
    <source>
        <dbReference type="ARBA" id="ARBA00022519"/>
    </source>
</evidence>
<accession>A0A1D8S601</accession>
<name>A0A1D8S601_9EURY</name>
<dbReference type="EMBL" id="CP016804">
    <property type="protein sequence ID" value="APE96099.1"/>
    <property type="molecule type" value="Genomic_DNA"/>
</dbReference>
<keyword evidence="7" id="KW-0812">Transmembrane</keyword>
<evidence type="ECO:0000256" key="7">
    <source>
        <dbReference type="SAM" id="Phobius"/>
    </source>
</evidence>
<dbReference type="Proteomes" id="UP000185608">
    <property type="component" value="Chromosome"/>
</dbReference>
<evidence type="ECO:0000256" key="5">
    <source>
        <dbReference type="ARBA" id="ARBA00023211"/>
    </source>
</evidence>
<protein>
    <submittedName>
        <fullName evidence="9">Metallophosphoesterase</fullName>
    </submittedName>
</protein>
<evidence type="ECO:0000313" key="9">
    <source>
        <dbReference type="EMBL" id="AOW80763.1"/>
    </source>
</evidence>
<dbReference type="Proteomes" id="UP000186165">
    <property type="component" value="Chromosome"/>
</dbReference>
<dbReference type="STRING" id="1873524.HSR6_1660"/>
<evidence type="ECO:0000256" key="4">
    <source>
        <dbReference type="ARBA" id="ARBA00023136"/>
    </source>
</evidence>